<proteinExistence type="inferred from homology"/>
<keyword evidence="4" id="KW-0274">FAD</keyword>
<dbReference type="RefSeq" id="WP_317789181.1">
    <property type="nucleotide sequence ID" value="NZ_AP028461.1"/>
</dbReference>
<feature type="domain" description="FAD/NAD(P)-binding" evidence="6">
    <location>
        <begin position="8"/>
        <end position="316"/>
    </location>
</feature>
<dbReference type="Pfam" id="PF07992">
    <property type="entry name" value="Pyr_redox_2"/>
    <property type="match status" value="1"/>
</dbReference>
<feature type="domain" description="Pyridine nucleotide-disulphide oxidoreductase dimerisation" evidence="5">
    <location>
        <begin position="337"/>
        <end position="443"/>
    </location>
</feature>
<dbReference type="InterPro" id="IPR004099">
    <property type="entry name" value="Pyr_nucl-diS_OxRdtase_dimer"/>
</dbReference>
<evidence type="ECO:0000256" key="3">
    <source>
        <dbReference type="ARBA" id="ARBA00022630"/>
    </source>
</evidence>
<dbReference type="GO" id="GO:0016491">
    <property type="term" value="F:oxidoreductase activity"/>
    <property type="evidence" value="ECO:0007669"/>
    <property type="project" value="UniProtKB-KW"/>
</dbReference>
<gene>
    <name evidence="7" type="ORF">ACFQ5G_08650</name>
</gene>
<dbReference type="Pfam" id="PF02852">
    <property type="entry name" value="Pyr_redox_dim"/>
    <property type="match status" value="1"/>
</dbReference>
<dbReference type="PRINTS" id="PR00411">
    <property type="entry name" value="PNDRDTASEI"/>
</dbReference>
<dbReference type="EC" id="1.-.-.-" evidence="7"/>
<dbReference type="Proteomes" id="UP001597183">
    <property type="component" value="Unassembled WGS sequence"/>
</dbReference>
<dbReference type="PANTHER" id="PTHR43014">
    <property type="entry name" value="MERCURIC REDUCTASE"/>
    <property type="match status" value="1"/>
</dbReference>
<keyword evidence="7" id="KW-0560">Oxidoreductase</keyword>
<evidence type="ECO:0000256" key="4">
    <source>
        <dbReference type="ARBA" id="ARBA00022827"/>
    </source>
</evidence>
<sequence length="449" mass="46620">MDDVRNVDVVVIGLGVGGEEAAGRLAAAGLDVIGVEHNLVGGECPYWGCIPTKMMVRAGSALAEARRIPGLAGAATVEPDWAPVARRIREQATDDWNDKVAVDRFTSKGGTFVRGRATITGPGRVKVGEQEYAASRALVVATGTVAVIPPIDGLAGTPYWTNREAVEATTLPESLVILGGGAIGCEFAQVFARFGVQVTIIEGSDRILAMEEPESSEVAASVIGATIRTGVRATNVSHDGGFTVQLSDGSSVSGEKLLVATGRAARLGDLGLDRIGLDPTTRFLTTDDRMRAADRVWAVGDVTGNGAFTHMAMYEADIAVRDILGQGGPGADYRARPRVTFIDPEIGAVGLTAAQARSSLTNVRVGHVPLGHTSRGFVHGPGNEGFIKVVADMDRGVLVGATTAGPAGGEMIGALAVAVHAEVPITTLQSQIWAYPTFHRGIGDALKAL</sequence>
<evidence type="ECO:0000259" key="5">
    <source>
        <dbReference type="Pfam" id="PF02852"/>
    </source>
</evidence>
<keyword evidence="8" id="KW-1185">Reference proteome</keyword>
<dbReference type="InterPro" id="IPR023753">
    <property type="entry name" value="FAD/NAD-binding_dom"/>
</dbReference>
<dbReference type="InterPro" id="IPR036188">
    <property type="entry name" value="FAD/NAD-bd_sf"/>
</dbReference>
<dbReference type="PRINTS" id="PR00368">
    <property type="entry name" value="FADPNR"/>
</dbReference>
<protein>
    <submittedName>
        <fullName evidence="7">Dihydrolipoyl dehydrogenase family protein</fullName>
        <ecNumber evidence="7">1.-.-.-</ecNumber>
    </submittedName>
</protein>
<dbReference type="InterPro" id="IPR016156">
    <property type="entry name" value="FAD/NAD-linked_Rdtase_dimer_sf"/>
</dbReference>
<dbReference type="Gene3D" id="3.50.50.60">
    <property type="entry name" value="FAD/NAD(P)-binding domain"/>
    <property type="match status" value="2"/>
</dbReference>
<reference evidence="8" key="1">
    <citation type="journal article" date="2019" name="Int. J. Syst. Evol. Microbiol.">
        <title>The Global Catalogue of Microorganisms (GCM) 10K type strain sequencing project: providing services to taxonomists for standard genome sequencing and annotation.</title>
        <authorList>
            <consortium name="The Broad Institute Genomics Platform"/>
            <consortium name="The Broad Institute Genome Sequencing Center for Infectious Disease"/>
            <person name="Wu L."/>
            <person name="Ma J."/>
        </authorList>
    </citation>
    <scope>NUCLEOTIDE SEQUENCE [LARGE SCALE GENOMIC DNA]</scope>
    <source>
        <strain evidence="8">CCM 7526</strain>
    </source>
</reference>
<accession>A0ABW4A4E2</accession>
<dbReference type="SUPFAM" id="SSF51905">
    <property type="entry name" value="FAD/NAD(P)-binding domain"/>
    <property type="match status" value="1"/>
</dbReference>
<evidence type="ECO:0000259" key="6">
    <source>
        <dbReference type="Pfam" id="PF07992"/>
    </source>
</evidence>
<comment type="cofactor">
    <cofactor evidence="1">
        <name>FAD</name>
        <dbReference type="ChEBI" id="CHEBI:57692"/>
    </cofactor>
</comment>
<dbReference type="EMBL" id="JBHTMK010000009">
    <property type="protein sequence ID" value="MFD1365406.1"/>
    <property type="molecule type" value="Genomic_DNA"/>
</dbReference>
<dbReference type="SUPFAM" id="SSF55424">
    <property type="entry name" value="FAD/NAD-linked reductases, dimerisation (C-terminal) domain"/>
    <property type="match status" value="1"/>
</dbReference>
<keyword evidence="3" id="KW-0285">Flavoprotein</keyword>
<evidence type="ECO:0000313" key="8">
    <source>
        <dbReference type="Proteomes" id="UP001597183"/>
    </source>
</evidence>
<comment type="similarity">
    <text evidence="2">Belongs to the class-I pyridine nucleotide-disulfide oxidoreductase family.</text>
</comment>
<dbReference type="InterPro" id="IPR001100">
    <property type="entry name" value="Pyr_nuc-diS_OxRdtase"/>
</dbReference>
<name>A0ABW4A4E2_9ACTN</name>
<dbReference type="PIRSF" id="PIRSF000350">
    <property type="entry name" value="Mercury_reductase_MerA"/>
    <property type="match status" value="1"/>
</dbReference>
<dbReference type="PANTHER" id="PTHR43014:SF2">
    <property type="entry name" value="MERCURIC REDUCTASE"/>
    <property type="match status" value="1"/>
</dbReference>
<organism evidence="7 8">
    <name type="scientific">Actinoplanes sichuanensis</name>
    <dbReference type="NCBI Taxonomy" id="512349"/>
    <lineage>
        <taxon>Bacteria</taxon>
        <taxon>Bacillati</taxon>
        <taxon>Actinomycetota</taxon>
        <taxon>Actinomycetes</taxon>
        <taxon>Micromonosporales</taxon>
        <taxon>Micromonosporaceae</taxon>
        <taxon>Actinoplanes</taxon>
    </lineage>
</organism>
<evidence type="ECO:0000256" key="2">
    <source>
        <dbReference type="ARBA" id="ARBA00007532"/>
    </source>
</evidence>
<comment type="caution">
    <text evidence="7">The sequence shown here is derived from an EMBL/GenBank/DDBJ whole genome shotgun (WGS) entry which is preliminary data.</text>
</comment>
<dbReference type="Gene3D" id="3.30.390.30">
    <property type="match status" value="1"/>
</dbReference>
<evidence type="ECO:0000256" key="1">
    <source>
        <dbReference type="ARBA" id="ARBA00001974"/>
    </source>
</evidence>
<evidence type="ECO:0000313" key="7">
    <source>
        <dbReference type="EMBL" id="MFD1365406.1"/>
    </source>
</evidence>